<dbReference type="EMBL" id="LWCA01000043">
    <property type="protein sequence ID" value="OAF71536.1"/>
    <property type="molecule type" value="Genomic_DNA"/>
</dbReference>
<evidence type="ECO:0000313" key="1">
    <source>
        <dbReference type="EMBL" id="OAF71536.1"/>
    </source>
</evidence>
<proteinExistence type="predicted"/>
<keyword evidence="2" id="KW-1185">Reference proteome</keyword>
<accession>A0A177BBB3</accession>
<dbReference type="AlphaFoldDB" id="A0A177BBB3"/>
<reference evidence="1 2" key="1">
    <citation type="submission" date="2016-04" db="EMBL/GenBank/DDBJ databases">
        <title>The genome of Intoshia linei affirms orthonectids as highly simplified spiralians.</title>
        <authorList>
            <person name="Mikhailov K.V."/>
            <person name="Slusarev G.S."/>
            <person name="Nikitin M.A."/>
            <person name="Logacheva M.D."/>
            <person name="Penin A."/>
            <person name="Aleoshin V."/>
            <person name="Panchin Y.V."/>
        </authorList>
    </citation>
    <scope>NUCLEOTIDE SEQUENCE [LARGE SCALE GENOMIC DNA]</scope>
    <source>
        <strain evidence="1">Intl2013</strain>
        <tissue evidence="1">Whole animal</tissue>
    </source>
</reference>
<sequence>MAASKTIDFNKLTHSENRALHKAMNYLIDSTISNVEKISTITEYKNEVNTNFFFTEKEYKNIKIENISGLLP</sequence>
<gene>
    <name evidence="1" type="ORF">A3Q56_00707</name>
</gene>
<name>A0A177BBB3_9BILA</name>
<evidence type="ECO:0000313" key="2">
    <source>
        <dbReference type="Proteomes" id="UP000078046"/>
    </source>
</evidence>
<organism evidence="1 2">
    <name type="scientific">Intoshia linei</name>
    <dbReference type="NCBI Taxonomy" id="1819745"/>
    <lineage>
        <taxon>Eukaryota</taxon>
        <taxon>Metazoa</taxon>
        <taxon>Spiralia</taxon>
        <taxon>Lophotrochozoa</taxon>
        <taxon>Mesozoa</taxon>
        <taxon>Orthonectida</taxon>
        <taxon>Rhopaluridae</taxon>
        <taxon>Intoshia</taxon>
    </lineage>
</organism>
<comment type="caution">
    <text evidence="1">The sequence shown here is derived from an EMBL/GenBank/DDBJ whole genome shotgun (WGS) entry which is preliminary data.</text>
</comment>
<protein>
    <submittedName>
        <fullName evidence="1">Uncharacterized protein</fullName>
    </submittedName>
</protein>
<dbReference type="Proteomes" id="UP000078046">
    <property type="component" value="Unassembled WGS sequence"/>
</dbReference>